<name>A0A7S2H3B7_9STRA</name>
<feature type="compositionally biased region" description="Polar residues" evidence="3">
    <location>
        <begin position="47"/>
        <end position="59"/>
    </location>
</feature>
<feature type="region of interest" description="Disordered" evidence="3">
    <location>
        <begin position="1"/>
        <end position="72"/>
    </location>
</feature>
<dbReference type="Gene3D" id="1.25.40.20">
    <property type="entry name" value="Ankyrin repeat-containing domain"/>
    <property type="match status" value="1"/>
</dbReference>
<dbReference type="EMBL" id="HBGV01005377">
    <property type="protein sequence ID" value="CAD9479037.1"/>
    <property type="molecule type" value="Transcribed_RNA"/>
</dbReference>
<dbReference type="GO" id="GO:0051017">
    <property type="term" value="P:actin filament bundle assembly"/>
    <property type="evidence" value="ECO:0007669"/>
    <property type="project" value="TreeGrafter"/>
</dbReference>
<organism evidence="4">
    <name type="scientific">Helicotheca tamesis</name>
    <dbReference type="NCBI Taxonomy" id="374047"/>
    <lineage>
        <taxon>Eukaryota</taxon>
        <taxon>Sar</taxon>
        <taxon>Stramenopiles</taxon>
        <taxon>Ochrophyta</taxon>
        <taxon>Bacillariophyta</taxon>
        <taxon>Mediophyceae</taxon>
        <taxon>Lithodesmiophycidae</taxon>
        <taxon>Lithodesmiales</taxon>
        <taxon>Lithodesmiaceae</taxon>
        <taxon>Helicotheca</taxon>
    </lineage>
</organism>
<dbReference type="AlphaFoldDB" id="A0A7S2H3B7"/>
<dbReference type="GO" id="GO:0005737">
    <property type="term" value="C:cytoplasm"/>
    <property type="evidence" value="ECO:0007669"/>
    <property type="project" value="TreeGrafter"/>
</dbReference>
<evidence type="ECO:0000256" key="2">
    <source>
        <dbReference type="ARBA" id="ARBA00023043"/>
    </source>
</evidence>
<proteinExistence type="predicted"/>
<evidence type="ECO:0000256" key="1">
    <source>
        <dbReference type="ARBA" id="ARBA00022737"/>
    </source>
</evidence>
<keyword evidence="2" id="KW-0040">ANK repeat</keyword>
<protein>
    <submittedName>
        <fullName evidence="4">Uncharacterized protein</fullName>
    </submittedName>
</protein>
<dbReference type="SUPFAM" id="SSF48403">
    <property type="entry name" value="Ankyrin repeat"/>
    <property type="match status" value="1"/>
</dbReference>
<reference evidence="4" key="1">
    <citation type="submission" date="2021-01" db="EMBL/GenBank/DDBJ databases">
        <authorList>
            <person name="Corre E."/>
            <person name="Pelletier E."/>
            <person name="Niang G."/>
            <person name="Scheremetjew M."/>
            <person name="Finn R."/>
            <person name="Kale V."/>
            <person name="Holt S."/>
            <person name="Cochrane G."/>
            <person name="Meng A."/>
            <person name="Brown T."/>
            <person name="Cohen L."/>
        </authorList>
    </citation>
    <scope>NUCLEOTIDE SEQUENCE</scope>
    <source>
        <strain evidence="4">CCMP826</strain>
    </source>
</reference>
<sequence length="440" mass="48827">MHQRVPRRVSAPETIGTQEERDTAPMFSPPPEMMGLHSYSGERPIFQGNSSERNVSSRPPLSLRQETPPMNGAVGSLHGNGSFQAQMPPSFPFNSENAGTDHASVPSVEEMSLSGSSLLYHAVSSGASPRVIQSIVDVDPTSTRHQNSGGHTALHCGIERYDTPLEVIRILIEANPAAARLKNCDGLTPVDLIWKRYVSPESYRSEYAKNAAARLRALMENIVAHDSVQDTKQVASSSSKMSNHTASICKAVRKQKAKNALETDNEFRRFWDLINLAIRAANRGTCNKSLHEENKRWRIVHEAVTANCPPLLIRFAAALHPEQLRQREEKYGRLPLHLAAVTCRSTLNETKTITQSLLCLYPDAASCQDCNGRLPINLALENGQPWEGCVREMFMAWPQSLSMQDRETRLVPFMLSAVGQDSDINIIFSLLREGPLEVVR</sequence>
<dbReference type="GO" id="GO:0051015">
    <property type="term" value="F:actin filament binding"/>
    <property type="evidence" value="ECO:0007669"/>
    <property type="project" value="TreeGrafter"/>
</dbReference>
<gene>
    <name evidence="4" type="ORF">HTAM1171_LOCUS3216</name>
</gene>
<evidence type="ECO:0000313" key="4">
    <source>
        <dbReference type="EMBL" id="CAD9479037.1"/>
    </source>
</evidence>
<dbReference type="PANTHER" id="PTHR24153:SF8">
    <property type="entry name" value="FORKED, ISOFORM F"/>
    <property type="match status" value="1"/>
</dbReference>
<evidence type="ECO:0000256" key="3">
    <source>
        <dbReference type="SAM" id="MobiDB-lite"/>
    </source>
</evidence>
<keyword evidence="1" id="KW-0677">Repeat</keyword>
<dbReference type="InterPro" id="IPR036770">
    <property type="entry name" value="Ankyrin_rpt-contain_sf"/>
</dbReference>
<dbReference type="PANTHER" id="PTHR24153">
    <property type="entry name" value="ESPIN"/>
    <property type="match status" value="1"/>
</dbReference>
<accession>A0A7S2H3B7</accession>
<dbReference type="InterPro" id="IPR052420">
    <property type="entry name" value="Espin/Espin-like"/>
</dbReference>